<proteinExistence type="predicted"/>
<dbReference type="EMBL" id="CM023484">
    <property type="protein sequence ID" value="KAH6932224.1"/>
    <property type="molecule type" value="Genomic_DNA"/>
</dbReference>
<accession>A0ACB7SEM2</accession>
<dbReference type="Proteomes" id="UP000821845">
    <property type="component" value="Chromosome 4"/>
</dbReference>
<sequence length="305" mass="33183">MERTTPALLWIWFTLLVPIQTGKPCPPPYNASHTMCMPPYQPCTTHYNETALSNVTILWVHNHYRSHLALGRLSSFPAAANMLQLRWDDDLAAVAEARARRCVGMQGEFFIDYIEQRWTVDFPLVGQNVLNQVRRNDTGSVIWDHVVRDWFLQSTRYTAAEAEAHKAMSGTEAFNQIVWARTYAIGCSHTRNEVPGLAPDSKVFIYVCNYGPQAGEAGQPLYQAGAPCSLCPEDTTCDTTTALCVLQGDKPGPDKPSTTTTPPPSLVGVPPVGARSSASDLVAVASAPALAAALAATHGCRQLVA</sequence>
<evidence type="ECO:0000313" key="2">
    <source>
        <dbReference type="Proteomes" id="UP000821845"/>
    </source>
</evidence>
<organism evidence="1 2">
    <name type="scientific">Hyalomma asiaticum</name>
    <name type="common">Tick</name>
    <dbReference type="NCBI Taxonomy" id="266040"/>
    <lineage>
        <taxon>Eukaryota</taxon>
        <taxon>Metazoa</taxon>
        <taxon>Ecdysozoa</taxon>
        <taxon>Arthropoda</taxon>
        <taxon>Chelicerata</taxon>
        <taxon>Arachnida</taxon>
        <taxon>Acari</taxon>
        <taxon>Parasitiformes</taxon>
        <taxon>Ixodida</taxon>
        <taxon>Ixodoidea</taxon>
        <taxon>Ixodidae</taxon>
        <taxon>Hyalomminae</taxon>
        <taxon>Hyalomma</taxon>
    </lineage>
</organism>
<reference evidence="1" key="1">
    <citation type="submission" date="2020-05" db="EMBL/GenBank/DDBJ databases">
        <title>Large-scale comparative analyses of tick genomes elucidate their genetic diversity and vector capacities.</title>
        <authorList>
            <person name="Jia N."/>
            <person name="Wang J."/>
            <person name="Shi W."/>
            <person name="Du L."/>
            <person name="Sun Y."/>
            <person name="Zhan W."/>
            <person name="Jiang J."/>
            <person name="Wang Q."/>
            <person name="Zhang B."/>
            <person name="Ji P."/>
            <person name="Sakyi L.B."/>
            <person name="Cui X."/>
            <person name="Yuan T."/>
            <person name="Jiang B."/>
            <person name="Yang W."/>
            <person name="Lam T.T.-Y."/>
            <person name="Chang Q."/>
            <person name="Ding S."/>
            <person name="Wang X."/>
            <person name="Zhu J."/>
            <person name="Ruan X."/>
            <person name="Zhao L."/>
            <person name="Wei J."/>
            <person name="Que T."/>
            <person name="Du C."/>
            <person name="Cheng J."/>
            <person name="Dai P."/>
            <person name="Han X."/>
            <person name="Huang E."/>
            <person name="Gao Y."/>
            <person name="Liu J."/>
            <person name="Shao H."/>
            <person name="Ye R."/>
            <person name="Li L."/>
            <person name="Wei W."/>
            <person name="Wang X."/>
            <person name="Wang C."/>
            <person name="Yang T."/>
            <person name="Huo Q."/>
            <person name="Li W."/>
            <person name="Guo W."/>
            <person name="Chen H."/>
            <person name="Zhou L."/>
            <person name="Ni X."/>
            <person name="Tian J."/>
            <person name="Zhou Y."/>
            <person name="Sheng Y."/>
            <person name="Liu T."/>
            <person name="Pan Y."/>
            <person name="Xia L."/>
            <person name="Li J."/>
            <person name="Zhao F."/>
            <person name="Cao W."/>
        </authorList>
    </citation>
    <scope>NUCLEOTIDE SEQUENCE</scope>
    <source>
        <strain evidence="1">Hyas-2018</strain>
    </source>
</reference>
<evidence type="ECO:0000313" key="1">
    <source>
        <dbReference type="EMBL" id="KAH6932224.1"/>
    </source>
</evidence>
<gene>
    <name evidence="1" type="ORF">HPB50_003732</name>
</gene>
<keyword evidence="2" id="KW-1185">Reference proteome</keyword>
<name>A0ACB7SEM2_HYAAI</name>
<comment type="caution">
    <text evidence="1">The sequence shown here is derived from an EMBL/GenBank/DDBJ whole genome shotgun (WGS) entry which is preliminary data.</text>
</comment>
<protein>
    <submittedName>
        <fullName evidence="1">Uncharacterized protein</fullName>
    </submittedName>
</protein>